<dbReference type="InterPro" id="IPR053714">
    <property type="entry name" value="Iso_Racemase_Enz_sf"/>
</dbReference>
<dbReference type="Pfam" id="PF17645">
    <property type="entry name" value="Amdase"/>
    <property type="match status" value="1"/>
</dbReference>
<name>A0A974PPC8_9HYPH</name>
<dbReference type="RefSeq" id="WP_203194214.1">
    <property type="nucleotide sequence ID" value="NZ_CP063362.1"/>
</dbReference>
<gene>
    <name evidence="1" type="ORF">EZH22_02425</name>
</gene>
<accession>A0A974PPC8</accession>
<evidence type="ECO:0000313" key="2">
    <source>
        <dbReference type="Proteomes" id="UP000596427"/>
    </source>
</evidence>
<organism evidence="1 2">
    <name type="scientific">Xanthobacter dioxanivorans</name>
    <dbReference type="NCBI Taxonomy" id="2528964"/>
    <lineage>
        <taxon>Bacteria</taxon>
        <taxon>Pseudomonadati</taxon>
        <taxon>Pseudomonadota</taxon>
        <taxon>Alphaproteobacteria</taxon>
        <taxon>Hyphomicrobiales</taxon>
        <taxon>Xanthobacteraceae</taxon>
        <taxon>Xanthobacter</taxon>
    </lineage>
</organism>
<dbReference type="Gene3D" id="3.40.50.12500">
    <property type="match status" value="1"/>
</dbReference>
<dbReference type="PANTHER" id="PTHR40267">
    <property type="entry name" value="BLR3294 PROTEIN"/>
    <property type="match status" value="1"/>
</dbReference>
<dbReference type="PANTHER" id="PTHR40267:SF1">
    <property type="entry name" value="BLR3294 PROTEIN"/>
    <property type="match status" value="1"/>
</dbReference>
<dbReference type="PIRSF" id="PIRSF015736">
    <property type="entry name" value="MI"/>
    <property type="match status" value="1"/>
</dbReference>
<dbReference type="EMBL" id="CP063362">
    <property type="protein sequence ID" value="QRG07302.1"/>
    <property type="molecule type" value="Genomic_DNA"/>
</dbReference>
<sequence length="248" mass="26646">MTDRLGYRLKIGIIIPSTNTTVQPETDAMRPAGVTNHIGRIHIPDLPLTNDTEFEAMVEAIGPDLFGAVDRVMTCKPDHLVMAMSIPTFWGGKAGGDELLARLEARAGVPVSMGSAACVEALRRFAHVRRIGILTPYQPVGDAHVARYFADHGYEVSKVVSLMRPSEVQIAHATETDIREGLKTLAASGVDAIVQAGTDLAVTDIADEAERWLGLPVIAINAATYWRALRHAGIADQIPGRGVLLASH</sequence>
<evidence type="ECO:0000313" key="1">
    <source>
        <dbReference type="EMBL" id="QRG07302.1"/>
    </source>
</evidence>
<dbReference type="KEGG" id="xdi:EZH22_02425"/>
<dbReference type="Proteomes" id="UP000596427">
    <property type="component" value="Chromosome"/>
</dbReference>
<keyword evidence="2" id="KW-1185">Reference proteome</keyword>
<proteinExistence type="predicted"/>
<reference evidence="1 2" key="1">
    <citation type="submission" date="2020-10" db="EMBL/GenBank/DDBJ databases">
        <title>Degradation of 1,4-Dioxane by Xanthobacter sp. YN2, via a Novel Group-2 Soluble Di-Iron Monooxygenase.</title>
        <authorList>
            <person name="Ma F."/>
            <person name="Wang Y."/>
            <person name="Yang J."/>
            <person name="Guo H."/>
            <person name="Su D."/>
            <person name="Yu L."/>
        </authorList>
    </citation>
    <scope>NUCLEOTIDE SEQUENCE [LARGE SCALE GENOMIC DNA]</scope>
    <source>
        <strain evidence="1 2">YN2</strain>
    </source>
</reference>
<dbReference type="InterPro" id="IPR026286">
    <property type="entry name" value="MaiA/AMDase"/>
</dbReference>
<dbReference type="AlphaFoldDB" id="A0A974PPC8"/>
<protein>
    <submittedName>
        <fullName evidence="1">Aspartate/glutamate racemase family protein</fullName>
    </submittedName>
</protein>